<evidence type="ECO:0000313" key="2">
    <source>
        <dbReference type="Proteomes" id="UP001138686"/>
    </source>
</evidence>
<dbReference type="Proteomes" id="UP001138686">
    <property type="component" value="Unassembled WGS sequence"/>
</dbReference>
<keyword evidence="2" id="KW-1185">Reference proteome</keyword>
<protein>
    <recommendedName>
        <fullName evidence="3">DUF3108 domain-containing protein</fullName>
    </recommendedName>
</protein>
<dbReference type="RefSeq" id="WP_219050622.1">
    <property type="nucleotide sequence ID" value="NZ_JAHWDP010000001.1"/>
</dbReference>
<dbReference type="InterPro" id="IPR021457">
    <property type="entry name" value="DUF3108"/>
</dbReference>
<dbReference type="EMBL" id="JAHWDP010000001">
    <property type="protein sequence ID" value="MBW2936785.1"/>
    <property type="molecule type" value="Genomic_DNA"/>
</dbReference>
<dbReference type="AlphaFoldDB" id="A0A9X1JUM5"/>
<evidence type="ECO:0000313" key="1">
    <source>
        <dbReference type="EMBL" id="MBW2936785.1"/>
    </source>
</evidence>
<gene>
    <name evidence="1" type="ORF">KXJ69_01625</name>
</gene>
<organism evidence="1 2">
    <name type="scientific">Halomarinibacterium sedimenti</name>
    <dbReference type="NCBI Taxonomy" id="2857106"/>
    <lineage>
        <taxon>Bacteria</taxon>
        <taxon>Pseudomonadati</taxon>
        <taxon>Bacteroidota</taxon>
        <taxon>Flavobacteriia</taxon>
        <taxon>Flavobacteriales</taxon>
        <taxon>Flavobacteriaceae</taxon>
        <taxon>Halomarinibacterium</taxon>
    </lineage>
</organism>
<name>A0A9X1JUM5_9FLAO</name>
<dbReference type="Pfam" id="PF11306">
    <property type="entry name" value="DUF3108"/>
    <property type="match status" value="1"/>
</dbReference>
<sequence length="245" mass="28127">MKNIIYLLILTIVFTSQGTSQELSLSPKNNSANLALLKSEKSKMSWSMVKDSTEIKIGDIHSIVRKEKDSIIITTTVLMHRSNSKWIDSTIVGTKNLKPIYHSSYNQQRDMVLKFGKKITGYYLDKQANTKTKISEEVKEPFFDSNFYPQLLRLLPLNNGYSKTISIFDYNPKAKIGVLTASIKDTKESTLEHNGKLKQVWKIETTDEISNNTSTITYYIDMLTRKILKQELDLGSRKMIMRLVE</sequence>
<accession>A0A9X1JUM5</accession>
<reference evidence="1" key="1">
    <citation type="submission" date="2021-07" db="EMBL/GenBank/DDBJ databases">
        <title>Aureisphaera sp. CAU 1614 isolated from sea sediment.</title>
        <authorList>
            <person name="Kim W."/>
        </authorList>
    </citation>
    <scope>NUCLEOTIDE SEQUENCE</scope>
    <source>
        <strain evidence="1">CAU 1614</strain>
    </source>
</reference>
<evidence type="ECO:0008006" key="3">
    <source>
        <dbReference type="Google" id="ProtNLM"/>
    </source>
</evidence>
<comment type="caution">
    <text evidence="1">The sequence shown here is derived from an EMBL/GenBank/DDBJ whole genome shotgun (WGS) entry which is preliminary data.</text>
</comment>
<proteinExistence type="predicted"/>